<proteinExistence type="predicted"/>
<sequence>MKKILLYLPVMLILAAGFGCSEQRKWNREQRKEMREMLRDYRQMAYLNDLTDAEFILFSDDVATALEGDYPVYATFVTMPGVEDTVQLVIVETVVEELQADARNMRHIFPYEQLVARKMLPAGLDHDQLHAFYNCLAGKVNSTFVTLDQFVNAVMADTVNTSTMQRLEGQCANDLFDWEITEVEVIETN</sequence>
<accession>A0A4Y1XN01</accession>
<dbReference type="Proteomes" id="UP000318946">
    <property type="component" value="Chromosome"/>
</dbReference>
<dbReference type="STRING" id="1118061.GCA_000311925_00698"/>
<dbReference type="KEGG" id="acou:A5CBH24_19880"/>
<dbReference type="OrthoDB" id="1003500at2"/>
<reference evidence="2" key="1">
    <citation type="submission" date="2019-06" db="EMBL/GenBank/DDBJ databases">
        <title>Alistipes onderdonkii subsp. vulgaris subsp. nov., Alistipes dispar sp. nov. and Alistipes communis sp. nov., isolated from human faeces, and creation of Alistipes onderdonkii subsp. onderdonkii subsp. nov.</title>
        <authorList>
            <person name="Sakamoto M."/>
            <person name="Ikeyama N."/>
            <person name="Ogata Y."/>
            <person name="Suda W."/>
            <person name="Iino T."/>
            <person name="Hattori M."/>
            <person name="Ohkuma M."/>
        </authorList>
    </citation>
    <scope>NUCLEOTIDE SEQUENCE [LARGE SCALE GENOMIC DNA]</scope>
    <source>
        <strain evidence="2">5CBH24</strain>
    </source>
</reference>
<dbReference type="GeneID" id="78342706"/>
<organism evidence="1 2">
    <name type="scientific">Alistipes communis</name>
    <dbReference type="NCBI Taxonomy" id="2585118"/>
    <lineage>
        <taxon>Bacteria</taxon>
        <taxon>Pseudomonadati</taxon>
        <taxon>Bacteroidota</taxon>
        <taxon>Bacteroidia</taxon>
        <taxon>Bacteroidales</taxon>
        <taxon>Rikenellaceae</taxon>
        <taxon>Alistipes</taxon>
    </lineage>
</organism>
<dbReference type="AlphaFoldDB" id="A0A3D2BF91"/>
<name>A0A3D2BF91_9BACT</name>
<dbReference type="PROSITE" id="PS51257">
    <property type="entry name" value="PROKAR_LIPOPROTEIN"/>
    <property type="match status" value="1"/>
</dbReference>
<accession>A0A3D2BF91</accession>
<accession>A0A4Y1WVD8</accession>
<gene>
    <name evidence="1" type="ORF">A5CBH24_19880</name>
</gene>
<evidence type="ECO:0000313" key="2">
    <source>
        <dbReference type="Proteomes" id="UP000318946"/>
    </source>
</evidence>
<dbReference type="RefSeq" id="WP_019129913.1">
    <property type="nucleotide sequence ID" value="NZ_AP019735.1"/>
</dbReference>
<keyword evidence="2" id="KW-1185">Reference proteome</keyword>
<protein>
    <submittedName>
        <fullName evidence="1">Uncharacterized protein</fullName>
    </submittedName>
</protein>
<evidence type="ECO:0000313" key="1">
    <source>
        <dbReference type="EMBL" id="BBL04675.1"/>
    </source>
</evidence>
<dbReference type="EMBL" id="AP019735">
    <property type="protein sequence ID" value="BBL04675.1"/>
    <property type="molecule type" value="Genomic_DNA"/>
</dbReference>